<accession>A0ABX5XUK3</accession>
<evidence type="ECO:0000313" key="1">
    <source>
        <dbReference type="EMBL" id="QDV85703.1"/>
    </source>
</evidence>
<dbReference type="RefSeq" id="WP_145215765.1">
    <property type="nucleotide sequence ID" value="NZ_CP036432.1"/>
</dbReference>
<protein>
    <submittedName>
        <fullName evidence="1">Demethylmenaquinone methyltransferase</fullName>
        <ecNumber evidence="1">2.1.1.163</ecNumber>
    </submittedName>
</protein>
<dbReference type="PANTHER" id="PTHR42912">
    <property type="entry name" value="METHYLTRANSFERASE"/>
    <property type="match status" value="1"/>
</dbReference>
<organism evidence="1 2">
    <name type="scientific">Stieleria magnilauensis</name>
    <dbReference type="NCBI Taxonomy" id="2527963"/>
    <lineage>
        <taxon>Bacteria</taxon>
        <taxon>Pseudomonadati</taxon>
        <taxon>Planctomycetota</taxon>
        <taxon>Planctomycetia</taxon>
        <taxon>Pirellulales</taxon>
        <taxon>Pirellulaceae</taxon>
        <taxon>Stieleria</taxon>
    </lineage>
</organism>
<dbReference type="SUPFAM" id="SSF53335">
    <property type="entry name" value="S-adenosyl-L-methionine-dependent methyltransferases"/>
    <property type="match status" value="1"/>
</dbReference>
<gene>
    <name evidence="1" type="primary">ubiE_5</name>
    <name evidence="1" type="ORF">TBK1r_47190</name>
</gene>
<keyword evidence="1" id="KW-0808">Transferase</keyword>
<dbReference type="InterPro" id="IPR029063">
    <property type="entry name" value="SAM-dependent_MTases_sf"/>
</dbReference>
<dbReference type="PANTHER" id="PTHR42912:SF80">
    <property type="entry name" value="METHYLTRANSFERASE DOMAIN-CONTAINING PROTEIN"/>
    <property type="match status" value="1"/>
</dbReference>
<dbReference type="EMBL" id="CP036432">
    <property type="protein sequence ID" value="QDV85703.1"/>
    <property type="molecule type" value="Genomic_DNA"/>
</dbReference>
<reference evidence="1 2" key="1">
    <citation type="submission" date="2019-02" db="EMBL/GenBank/DDBJ databases">
        <title>Deep-cultivation of Planctomycetes and their phenomic and genomic characterization uncovers novel biology.</title>
        <authorList>
            <person name="Wiegand S."/>
            <person name="Jogler M."/>
            <person name="Boedeker C."/>
            <person name="Pinto D."/>
            <person name="Vollmers J."/>
            <person name="Rivas-Marin E."/>
            <person name="Kohn T."/>
            <person name="Peeters S.H."/>
            <person name="Heuer A."/>
            <person name="Rast P."/>
            <person name="Oberbeckmann S."/>
            <person name="Bunk B."/>
            <person name="Jeske O."/>
            <person name="Meyerdierks A."/>
            <person name="Storesund J.E."/>
            <person name="Kallscheuer N."/>
            <person name="Luecker S."/>
            <person name="Lage O.M."/>
            <person name="Pohl T."/>
            <person name="Merkel B.J."/>
            <person name="Hornburger P."/>
            <person name="Mueller R.-W."/>
            <person name="Bruemmer F."/>
            <person name="Labrenz M."/>
            <person name="Spormann A.M."/>
            <person name="Op den Camp H."/>
            <person name="Overmann J."/>
            <person name="Amann R."/>
            <person name="Jetten M.S.M."/>
            <person name="Mascher T."/>
            <person name="Medema M.H."/>
            <person name="Devos D.P."/>
            <person name="Kaster A.-K."/>
            <person name="Ovreas L."/>
            <person name="Rohde M."/>
            <person name="Galperin M.Y."/>
            <person name="Jogler C."/>
        </authorList>
    </citation>
    <scope>NUCLEOTIDE SEQUENCE [LARGE SCALE GENOMIC DNA]</scope>
    <source>
        <strain evidence="1 2">TBK1r</strain>
    </source>
</reference>
<keyword evidence="2" id="KW-1185">Reference proteome</keyword>
<dbReference type="GO" id="GO:0032259">
    <property type="term" value="P:methylation"/>
    <property type="evidence" value="ECO:0007669"/>
    <property type="project" value="UniProtKB-KW"/>
</dbReference>
<dbReference type="Proteomes" id="UP000318081">
    <property type="component" value="Chromosome"/>
</dbReference>
<dbReference type="GO" id="GO:0043770">
    <property type="term" value="F:demethylmenaquinone methyltransferase activity"/>
    <property type="evidence" value="ECO:0007669"/>
    <property type="project" value="UniProtKB-EC"/>
</dbReference>
<dbReference type="InterPro" id="IPR050508">
    <property type="entry name" value="Methyltransf_Superfamily"/>
</dbReference>
<dbReference type="EC" id="2.1.1.163" evidence="1"/>
<evidence type="ECO:0000313" key="2">
    <source>
        <dbReference type="Proteomes" id="UP000318081"/>
    </source>
</evidence>
<dbReference type="CDD" id="cd02440">
    <property type="entry name" value="AdoMet_MTases"/>
    <property type="match status" value="1"/>
</dbReference>
<dbReference type="Gene3D" id="3.40.50.150">
    <property type="entry name" value="Vaccinia Virus protein VP39"/>
    <property type="match status" value="1"/>
</dbReference>
<sequence length="222" mass="24420">MQPKNNESLTRRFYDRISHVYDTIADGGEHKARERGLELLAVGSGESVLEIGYGTGHSIVALAESVGDTGHVTGIDISSGMQQVSQKRVNESSCADRVELLVSEAPPLPMGDKIFDVVTLSFTLELFPIADIPAVLTEIRRVLKPTGRLGVVSMATVRDGEGESPLEKTYKWMHTHFPHIVDCQPIDAERLVTESGFTLTKNERFDLFTMPVAILVANRTQI</sequence>
<dbReference type="Pfam" id="PF01209">
    <property type="entry name" value="Ubie_methyltran"/>
    <property type="match status" value="1"/>
</dbReference>
<keyword evidence="1" id="KW-0489">Methyltransferase</keyword>
<name>A0ABX5XUK3_9BACT</name>
<proteinExistence type="predicted"/>